<dbReference type="Pfam" id="PF12089">
    <property type="entry name" value="DUF3566"/>
    <property type="match status" value="1"/>
</dbReference>
<reference evidence="4 5" key="1">
    <citation type="submission" date="2020-04" db="EMBL/GenBank/DDBJ databases">
        <title>Sequencing and Assembly of C. fimi.</title>
        <authorList>
            <person name="Ramsey A.R."/>
        </authorList>
    </citation>
    <scope>NUCLEOTIDE SEQUENCE [LARGE SCALE GENOMIC DNA]</scope>
    <source>
        <strain evidence="4 5">SB</strain>
    </source>
</reference>
<evidence type="ECO:0000313" key="5">
    <source>
        <dbReference type="Proteomes" id="UP000562124"/>
    </source>
</evidence>
<evidence type="ECO:0000313" key="4">
    <source>
        <dbReference type="EMBL" id="NMR20439.1"/>
    </source>
</evidence>
<organism evidence="4 5">
    <name type="scientific">Cellulomonas fimi</name>
    <dbReference type="NCBI Taxonomy" id="1708"/>
    <lineage>
        <taxon>Bacteria</taxon>
        <taxon>Bacillati</taxon>
        <taxon>Actinomycetota</taxon>
        <taxon>Actinomycetes</taxon>
        <taxon>Micrococcales</taxon>
        <taxon>Cellulomonadaceae</taxon>
        <taxon>Cellulomonas</taxon>
    </lineage>
</organism>
<dbReference type="Proteomes" id="UP000562124">
    <property type="component" value="Unassembled WGS sequence"/>
</dbReference>
<feature type="region of interest" description="Disordered" evidence="1">
    <location>
        <begin position="1"/>
        <end position="49"/>
    </location>
</feature>
<protein>
    <submittedName>
        <fullName evidence="4">DUF3566 domain-containing protein</fullName>
    </submittedName>
</protein>
<dbReference type="AlphaFoldDB" id="A0A7Y0LYT4"/>
<evidence type="ECO:0000256" key="2">
    <source>
        <dbReference type="SAM" id="Phobius"/>
    </source>
</evidence>
<sequence length="165" mass="17131">MTATETPAAAAPRARTATGASSARTGTATGNQATRSTTPTPAKDGAPRRVRLSVSRVDPWSVMKLSFLLSVAIGIMLVVAAAVVWMVLDGLAVFTEINTMITEIVGEESTISFLDYVQFDRVVSGAVVIAVVDVVLLTALSTIGAFLYNITAALVGGVTLTLTDE</sequence>
<name>A0A7Y0LYT4_CELFI</name>
<feature type="transmembrane region" description="Helical" evidence="2">
    <location>
        <begin position="122"/>
        <end position="148"/>
    </location>
</feature>
<comment type="caution">
    <text evidence="4">The sequence shown here is derived from an EMBL/GenBank/DDBJ whole genome shotgun (WGS) entry which is preliminary data.</text>
</comment>
<feature type="domain" description="DUF3566" evidence="3">
    <location>
        <begin position="47"/>
        <end position="164"/>
    </location>
</feature>
<feature type="transmembrane region" description="Helical" evidence="2">
    <location>
        <begin position="65"/>
        <end position="88"/>
    </location>
</feature>
<dbReference type="InterPro" id="IPR021949">
    <property type="entry name" value="DUF3566_TM"/>
</dbReference>
<keyword evidence="2" id="KW-0812">Transmembrane</keyword>
<feature type="compositionally biased region" description="Polar residues" evidence="1">
    <location>
        <begin position="31"/>
        <end position="40"/>
    </location>
</feature>
<evidence type="ECO:0000256" key="1">
    <source>
        <dbReference type="SAM" id="MobiDB-lite"/>
    </source>
</evidence>
<keyword evidence="2" id="KW-1133">Transmembrane helix</keyword>
<keyword evidence="5" id="KW-1185">Reference proteome</keyword>
<gene>
    <name evidence="4" type="ORF">HIR71_09450</name>
</gene>
<keyword evidence="2" id="KW-0472">Membrane</keyword>
<evidence type="ECO:0000259" key="3">
    <source>
        <dbReference type="Pfam" id="PF12089"/>
    </source>
</evidence>
<dbReference type="EMBL" id="JABCJJ010000012">
    <property type="protein sequence ID" value="NMR20439.1"/>
    <property type="molecule type" value="Genomic_DNA"/>
</dbReference>
<accession>A0A7Y0LYT4</accession>
<feature type="compositionally biased region" description="Low complexity" evidence="1">
    <location>
        <begin position="1"/>
        <end position="30"/>
    </location>
</feature>
<proteinExistence type="predicted"/>